<sequence length="338" mass="36388">MAGPARGRRAEHGAGLSHHVIHGYRRAFRVEGEGPAILLVHGIGDSSATWAEVIPGLARRHTVIAPDLLGHGASDKPRADYSVAAYANGVRDLLGVLGIERATLVGHSLGGGVAMQFAYQYPEHTDRLILVSAGGVGREVNPVLRAVSLPGADLMLSTLRLPGMRGQVGLFTRLIKLLDTDLGQDAGELLDLVDALPDSTSRSAFISTLRAVVDRRGQVVTMLDRCYLAQGMPTLLLWGSRDGVVPVHHAYGAHAAMPGSRLEIFEGAGHFPFHTDPARFHALVEDFMRTTAPADWSQERWRELMRAGRPGSTEGAPDPAFDRAVDRDLREASERSAT</sequence>
<keyword evidence="1 4" id="KW-0378">Hydrolase</keyword>
<dbReference type="PANTHER" id="PTHR43798:SF31">
    <property type="entry name" value="AB HYDROLASE SUPERFAMILY PROTEIN YCLE"/>
    <property type="match status" value="1"/>
</dbReference>
<dbReference type="InterPro" id="IPR050266">
    <property type="entry name" value="AB_hydrolase_sf"/>
</dbReference>
<evidence type="ECO:0000313" key="4">
    <source>
        <dbReference type="EMBL" id="MFC4982479.1"/>
    </source>
</evidence>
<dbReference type="InterPro" id="IPR000073">
    <property type="entry name" value="AB_hydrolase_1"/>
</dbReference>
<dbReference type="PRINTS" id="PR00111">
    <property type="entry name" value="ABHYDROLASE"/>
</dbReference>
<dbReference type="GO" id="GO:0016787">
    <property type="term" value="F:hydrolase activity"/>
    <property type="evidence" value="ECO:0007669"/>
    <property type="project" value="UniProtKB-KW"/>
</dbReference>
<dbReference type="Proteomes" id="UP001595908">
    <property type="component" value="Unassembled WGS sequence"/>
</dbReference>
<dbReference type="InterPro" id="IPR029058">
    <property type="entry name" value="AB_hydrolase_fold"/>
</dbReference>
<proteinExistence type="predicted"/>
<evidence type="ECO:0000256" key="2">
    <source>
        <dbReference type="SAM" id="MobiDB-lite"/>
    </source>
</evidence>
<protein>
    <submittedName>
        <fullName evidence="4">Alpha/beta fold hydrolase</fullName>
    </submittedName>
</protein>
<dbReference type="EMBL" id="JBHSJE010000011">
    <property type="protein sequence ID" value="MFC4982479.1"/>
    <property type="molecule type" value="Genomic_DNA"/>
</dbReference>
<dbReference type="SUPFAM" id="SSF53474">
    <property type="entry name" value="alpha/beta-Hydrolases"/>
    <property type="match status" value="1"/>
</dbReference>
<evidence type="ECO:0000256" key="1">
    <source>
        <dbReference type="ARBA" id="ARBA00022801"/>
    </source>
</evidence>
<evidence type="ECO:0000313" key="5">
    <source>
        <dbReference type="Proteomes" id="UP001595908"/>
    </source>
</evidence>
<keyword evidence="5" id="KW-1185">Reference proteome</keyword>
<reference evidence="5" key="1">
    <citation type="journal article" date="2019" name="Int. J. Syst. Evol. Microbiol.">
        <title>The Global Catalogue of Microorganisms (GCM) 10K type strain sequencing project: providing services to taxonomists for standard genome sequencing and annotation.</title>
        <authorList>
            <consortium name="The Broad Institute Genomics Platform"/>
            <consortium name="The Broad Institute Genome Sequencing Center for Infectious Disease"/>
            <person name="Wu L."/>
            <person name="Ma J."/>
        </authorList>
    </citation>
    <scope>NUCLEOTIDE SEQUENCE [LARGE SCALE GENOMIC DNA]</scope>
    <source>
        <strain evidence="5">ICMP 257</strain>
    </source>
</reference>
<dbReference type="RefSeq" id="WP_033303949.1">
    <property type="nucleotide sequence ID" value="NZ_JBHSJE010000011.1"/>
</dbReference>
<dbReference type="GeneID" id="31235786"/>
<feature type="domain" description="AB hydrolase-1" evidence="3">
    <location>
        <begin position="35"/>
        <end position="277"/>
    </location>
</feature>
<feature type="compositionally biased region" description="Basic and acidic residues" evidence="2">
    <location>
        <begin position="320"/>
        <end position="338"/>
    </location>
</feature>
<dbReference type="PANTHER" id="PTHR43798">
    <property type="entry name" value="MONOACYLGLYCEROL LIPASE"/>
    <property type="match status" value="1"/>
</dbReference>
<dbReference type="Pfam" id="PF00561">
    <property type="entry name" value="Abhydrolase_1"/>
    <property type="match status" value="1"/>
</dbReference>
<name>A0ABV9VHB2_STRAZ</name>
<comment type="caution">
    <text evidence="4">The sequence shown here is derived from an EMBL/GenBank/DDBJ whole genome shotgun (WGS) entry which is preliminary data.</text>
</comment>
<accession>A0ABV9VHB2</accession>
<feature type="region of interest" description="Disordered" evidence="2">
    <location>
        <begin position="306"/>
        <end position="338"/>
    </location>
</feature>
<gene>
    <name evidence="4" type="ORF">ACFPL4_29740</name>
</gene>
<evidence type="ECO:0000259" key="3">
    <source>
        <dbReference type="Pfam" id="PF00561"/>
    </source>
</evidence>
<dbReference type="Gene3D" id="3.40.50.1820">
    <property type="entry name" value="alpha/beta hydrolase"/>
    <property type="match status" value="1"/>
</dbReference>
<organism evidence="4 5">
    <name type="scientific">Streptomyces atroolivaceus</name>
    <dbReference type="NCBI Taxonomy" id="66869"/>
    <lineage>
        <taxon>Bacteria</taxon>
        <taxon>Bacillati</taxon>
        <taxon>Actinomycetota</taxon>
        <taxon>Actinomycetes</taxon>
        <taxon>Kitasatosporales</taxon>
        <taxon>Streptomycetaceae</taxon>
        <taxon>Streptomyces</taxon>
    </lineage>
</organism>